<reference evidence="1 2" key="1">
    <citation type="submission" date="2024-09" db="EMBL/GenBank/DDBJ databases">
        <authorList>
            <person name="Sun Q."/>
            <person name="Mori K."/>
        </authorList>
    </citation>
    <scope>NUCLEOTIDE SEQUENCE [LARGE SCALE GENOMIC DNA]</scope>
    <source>
        <strain evidence="1 2">CCM 7904</strain>
    </source>
</reference>
<comment type="caution">
    <text evidence="1">The sequence shown here is derived from an EMBL/GenBank/DDBJ whole genome shotgun (WGS) entry which is preliminary data.</text>
</comment>
<keyword evidence="2" id="KW-1185">Reference proteome</keyword>
<proteinExistence type="predicted"/>
<protein>
    <submittedName>
        <fullName evidence="1">Anti-sigma factor family protein</fullName>
    </submittedName>
</protein>
<sequence>MSVDDITLMALADGELDADEARAVERAIEGDLDAQARLDRFRRTRDALRMMPAPTHDGDQALIAQIRAAEGAPAPRPTANFNRAPWAALAAGAAVLAIGLGWWLPRQGGADTLQAALSQTPSGQGAVLDDGTDLTVLASFRTEAGTLCREIEATQDGATRLSVMCRDTFDAPFEERFAMELAPAQGYQPASGEIEALEAFLARIGAGNPLTPEDEAAALSR</sequence>
<dbReference type="Proteomes" id="UP001589795">
    <property type="component" value="Unassembled WGS sequence"/>
</dbReference>
<evidence type="ECO:0000313" key="1">
    <source>
        <dbReference type="EMBL" id="MFC0199249.1"/>
    </source>
</evidence>
<accession>A0ABV6CEU4</accession>
<gene>
    <name evidence="1" type="ORF">ACFFIZ_02625</name>
</gene>
<evidence type="ECO:0000313" key="2">
    <source>
        <dbReference type="Proteomes" id="UP001589795"/>
    </source>
</evidence>
<name>A0ABV6CEU4_9RHOB</name>
<dbReference type="RefSeq" id="WP_265508025.1">
    <property type="nucleotide sequence ID" value="NZ_JAOTBE010000052.1"/>
</dbReference>
<dbReference type="EMBL" id="JBHLWQ010000028">
    <property type="protein sequence ID" value="MFC0199249.1"/>
    <property type="molecule type" value="Genomic_DNA"/>
</dbReference>
<organism evidence="1 2">
    <name type="scientific">Paracoccus rhizosphaerae</name>
    <dbReference type="NCBI Taxonomy" id="1133347"/>
    <lineage>
        <taxon>Bacteria</taxon>
        <taxon>Pseudomonadati</taxon>
        <taxon>Pseudomonadota</taxon>
        <taxon>Alphaproteobacteria</taxon>
        <taxon>Rhodobacterales</taxon>
        <taxon>Paracoccaceae</taxon>
        <taxon>Paracoccus</taxon>
    </lineage>
</organism>